<feature type="compositionally biased region" description="Basic and acidic residues" evidence="1">
    <location>
        <begin position="63"/>
        <end position="79"/>
    </location>
</feature>
<evidence type="ECO:0000256" key="2">
    <source>
        <dbReference type="SAM" id="Phobius"/>
    </source>
</evidence>
<proteinExistence type="predicted"/>
<evidence type="ECO:0008006" key="5">
    <source>
        <dbReference type="Google" id="ProtNLM"/>
    </source>
</evidence>
<reference evidence="3 4" key="1">
    <citation type="journal article" date="2018" name="PLoS Genet.">
        <title>Population sequencing reveals clonal diversity and ancestral inbreeding in the grapevine cultivar Chardonnay.</title>
        <authorList>
            <person name="Roach M.J."/>
            <person name="Johnson D.L."/>
            <person name="Bohlmann J."/>
            <person name="van Vuuren H.J."/>
            <person name="Jones S.J."/>
            <person name="Pretorius I.S."/>
            <person name="Schmidt S.A."/>
            <person name="Borneman A.R."/>
        </authorList>
    </citation>
    <scope>NUCLEOTIDE SEQUENCE [LARGE SCALE GENOMIC DNA]</scope>
    <source>
        <strain evidence="4">cv. Chardonnay</strain>
        <tissue evidence="3">Leaf</tissue>
    </source>
</reference>
<evidence type="ECO:0000256" key="1">
    <source>
        <dbReference type="SAM" id="MobiDB-lite"/>
    </source>
</evidence>
<comment type="caution">
    <text evidence="3">The sequence shown here is derived from an EMBL/GenBank/DDBJ whole genome shotgun (WGS) entry which is preliminary data.</text>
</comment>
<dbReference type="Proteomes" id="UP000288805">
    <property type="component" value="Unassembled WGS sequence"/>
</dbReference>
<evidence type="ECO:0000313" key="4">
    <source>
        <dbReference type="Proteomes" id="UP000288805"/>
    </source>
</evidence>
<keyword evidence="2" id="KW-0472">Membrane</keyword>
<dbReference type="EMBL" id="QGNW01000687">
    <property type="protein sequence ID" value="RVW65637.1"/>
    <property type="molecule type" value="Genomic_DNA"/>
</dbReference>
<dbReference type="InterPro" id="IPR036691">
    <property type="entry name" value="Endo/exonu/phosph_ase_sf"/>
</dbReference>
<gene>
    <name evidence="3" type="ORF">CK203_033110</name>
</gene>
<accession>A0A438G094</accession>
<protein>
    <recommendedName>
        <fullName evidence="5">DUF4283 domain-containing protein</fullName>
    </recommendedName>
</protein>
<dbReference type="PANTHER" id="PTHR33710:SF64">
    <property type="entry name" value="ENDONUCLEASE_EXONUCLEASE_PHOSPHATASE DOMAIN-CONTAINING PROTEIN"/>
    <property type="match status" value="1"/>
</dbReference>
<dbReference type="AlphaFoldDB" id="A0A438G094"/>
<feature type="region of interest" description="Disordered" evidence="1">
    <location>
        <begin position="63"/>
        <end position="86"/>
    </location>
</feature>
<dbReference type="Gene3D" id="3.60.10.10">
    <property type="entry name" value="Endonuclease/exonuclease/phosphatase"/>
    <property type="match status" value="1"/>
</dbReference>
<name>A0A438G094_VITVI</name>
<keyword evidence="2" id="KW-1133">Transmembrane helix</keyword>
<organism evidence="3 4">
    <name type="scientific">Vitis vinifera</name>
    <name type="common">Grape</name>
    <dbReference type="NCBI Taxonomy" id="29760"/>
    <lineage>
        <taxon>Eukaryota</taxon>
        <taxon>Viridiplantae</taxon>
        <taxon>Streptophyta</taxon>
        <taxon>Embryophyta</taxon>
        <taxon>Tracheophyta</taxon>
        <taxon>Spermatophyta</taxon>
        <taxon>Magnoliopsida</taxon>
        <taxon>eudicotyledons</taxon>
        <taxon>Gunneridae</taxon>
        <taxon>Pentapetalae</taxon>
        <taxon>rosids</taxon>
        <taxon>Vitales</taxon>
        <taxon>Vitaceae</taxon>
        <taxon>Viteae</taxon>
        <taxon>Vitis</taxon>
    </lineage>
</organism>
<dbReference type="PANTHER" id="PTHR33710">
    <property type="entry name" value="BNAC02G09200D PROTEIN"/>
    <property type="match status" value="1"/>
</dbReference>
<feature type="transmembrane region" description="Helical" evidence="2">
    <location>
        <begin position="12"/>
        <end position="35"/>
    </location>
</feature>
<evidence type="ECO:0000313" key="3">
    <source>
        <dbReference type="EMBL" id="RVW65637.1"/>
    </source>
</evidence>
<dbReference type="SUPFAM" id="SSF56219">
    <property type="entry name" value="DNase I-like"/>
    <property type="match status" value="1"/>
</dbReference>
<sequence length="336" mass="38294">MGRVSALEEKGFWGFLILILFILIGFRMGVLRSFWGIEEKFRVDKTMWLTVYEGSNEKVNGCKDLGKANRSSDKVRGTEGDSGTPEIQAGGEFTWNGGHNNQAWARLDRFLVSPSWLDQFSGVTQSRLPRPISDHFPIILVGGGMRRGPTPFRFENMWLKVEGFKDLIRSWWQGIEVRGNASFKLAAKMKEIKQKLKVWNREVFGRMDCNKSSALQQVDFWDRMESEKRRSGLGRGTETQASSIVWQVLIVVKINGKWLSKEQEVREGIANAFQQRCPIVSLTSSLWLFIGIRRLRKCETKILVKEAFFGGRLSSLEARKKWSVQGQGSLSFAGQS</sequence>
<keyword evidence="2" id="KW-0812">Transmembrane</keyword>